<keyword evidence="1" id="KW-0472">Membrane</keyword>
<protein>
    <recommendedName>
        <fullName evidence="4">DUF454 domain-containing protein</fullName>
    </recommendedName>
</protein>
<dbReference type="Proteomes" id="UP000640509">
    <property type="component" value="Unassembled WGS sequence"/>
</dbReference>
<evidence type="ECO:0000313" key="3">
    <source>
        <dbReference type="Proteomes" id="UP000640509"/>
    </source>
</evidence>
<dbReference type="EMBL" id="BMIV01000003">
    <property type="protein sequence ID" value="GGF61847.1"/>
    <property type="molecule type" value="Genomic_DNA"/>
</dbReference>
<dbReference type="InterPro" id="IPR007401">
    <property type="entry name" value="DUF454"/>
</dbReference>
<evidence type="ECO:0008006" key="4">
    <source>
        <dbReference type="Google" id="ProtNLM"/>
    </source>
</evidence>
<sequence length="119" mass="12879">MNMRPVWYAIGLVALGLGIVGIALPVVPTVPFLLLAAAAFARSSPRLERRIMNHPTYGPPVRAWRERGAISRLAKTWAVLAMACGVGFSLFVGMPPWVVGMQFILCMAVAAYVVTRPEA</sequence>
<proteinExistence type="predicted"/>
<evidence type="ECO:0000313" key="2">
    <source>
        <dbReference type="EMBL" id="GGF61847.1"/>
    </source>
</evidence>
<name>A0ABQ1VF82_9RHOB</name>
<dbReference type="PANTHER" id="PTHR35813">
    <property type="entry name" value="INNER MEMBRANE PROTEIN YBAN"/>
    <property type="match status" value="1"/>
</dbReference>
<keyword evidence="1" id="KW-0812">Transmembrane</keyword>
<comment type="caution">
    <text evidence="2">The sequence shown here is derived from an EMBL/GenBank/DDBJ whole genome shotgun (WGS) entry which is preliminary data.</text>
</comment>
<keyword evidence="3" id="KW-1185">Reference proteome</keyword>
<accession>A0ABQ1VF82</accession>
<reference evidence="3" key="1">
    <citation type="journal article" date="2019" name="Int. J. Syst. Evol. Microbiol.">
        <title>The Global Catalogue of Microorganisms (GCM) 10K type strain sequencing project: providing services to taxonomists for standard genome sequencing and annotation.</title>
        <authorList>
            <consortium name="The Broad Institute Genomics Platform"/>
            <consortium name="The Broad Institute Genome Sequencing Center for Infectious Disease"/>
            <person name="Wu L."/>
            <person name="Ma J."/>
        </authorList>
    </citation>
    <scope>NUCLEOTIDE SEQUENCE [LARGE SCALE GENOMIC DNA]</scope>
    <source>
        <strain evidence="3">CGMCC 1.15419</strain>
    </source>
</reference>
<dbReference type="Pfam" id="PF04304">
    <property type="entry name" value="DUF454"/>
    <property type="match status" value="1"/>
</dbReference>
<organism evidence="2 3">
    <name type="scientific">Paracoccus acridae</name>
    <dbReference type="NCBI Taxonomy" id="1795310"/>
    <lineage>
        <taxon>Bacteria</taxon>
        <taxon>Pseudomonadati</taxon>
        <taxon>Pseudomonadota</taxon>
        <taxon>Alphaproteobacteria</taxon>
        <taxon>Rhodobacterales</taxon>
        <taxon>Paracoccaceae</taxon>
        <taxon>Paracoccus</taxon>
    </lineage>
</organism>
<gene>
    <name evidence="2" type="ORF">GCM10011402_12360</name>
</gene>
<dbReference type="RefSeq" id="WP_229665073.1">
    <property type="nucleotide sequence ID" value="NZ_BMIV01000003.1"/>
</dbReference>
<evidence type="ECO:0000256" key="1">
    <source>
        <dbReference type="SAM" id="Phobius"/>
    </source>
</evidence>
<feature type="transmembrane region" description="Helical" evidence="1">
    <location>
        <begin position="73"/>
        <end position="91"/>
    </location>
</feature>
<feature type="transmembrane region" description="Helical" evidence="1">
    <location>
        <begin position="6"/>
        <end position="39"/>
    </location>
</feature>
<dbReference type="PIRSF" id="PIRSF016789">
    <property type="entry name" value="DUF454"/>
    <property type="match status" value="1"/>
</dbReference>
<dbReference type="PANTHER" id="PTHR35813:SF1">
    <property type="entry name" value="INNER MEMBRANE PROTEIN YBAN"/>
    <property type="match status" value="1"/>
</dbReference>
<keyword evidence="1" id="KW-1133">Transmembrane helix</keyword>